<dbReference type="AlphaFoldDB" id="A0A974SK33"/>
<dbReference type="PANTHER" id="PTHR35177">
    <property type="entry name" value="HYDROGENASE MATURATION FACTOR HYBG"/>
    <property type="match status" value="1"/>
</dbReference>
<dbReference type="InterPro" id="IPR001109">
    <property type="entry name" value="Hydrogenase_HupF/HypC"/>
</dbReference>
<evidence type="ECO:0000313" key="3">
    <source>
        <dbReference type="Proteomes" id="UP000596427"/>
    </source>
</evidence>
<dbReference type="RefSeq" id="WP_203194752.1">
    <property type="nucleotide sequence ID" value="NZ_CP063362.1"/>
</dbReference>
<dbReference type="PROSITE" id="PS01097">
    <property type="entry name" value="HUPF_HYPC"/>
    <property type="match status" value="1"/>
</dbReference>
<evidence type="ECO:0000256" key="1">
    <source>
        <dbReference type="ARBA" id="ARBA00006018"/>
    </source>
</evidence>
<dbReference type="GO" id="GO:1902670">
    <property type="term" value="F:carbon dioxide binding"/>
    <property type="evidence" value="ECO:0007669"/>
    <property type="project" value="TreeGrafter"/>
</dbReference>
<gene>
    <name evidence="2" type="ORF">EZH22_05540</name>
</gene>
<dbReference type="PANTHER" id="PTHR35177:SF2">
    <property type="entry name" value="HYDROGENASE MATURATION FACTOR HYBG"/>
    <property type="match status" value="1"/>
</dbReference>
<keyword evidence="3" id="KW-1185">Reference proteome</keyword>
<dbReference type="Proteomes" id="UP000596427">
    <property type="component" value="Chromosome"/>
</dbReference>
<dbReference type="Pfam" id="PF01455">
    <property type="entry name" value="HupF_HypC"/>
    <property type="match status" value="1"/>
</dbReference>
<comment type="similarity">
    <text evidence="1">Belongs to the HupF/HypC family.</text>
</comment>
<name>A0A974SK33_9HYPH</name>
<dbReference type="NCBIfam" id="TIGR00074">
    <property type="entry name" value="hypC_hupF"/>
    <property type="match status" value="1"/>
</dbReference>
<evidence type="ECO:0000313" key="2">
    <source>
        <dbReference type="EMBL" id="QRG07839.1"/>
    </source>
</evidence>
<proteinExistence type="inferred from homology"/>
<dbReference type="GO" id="GO:0005506">
    <property type="term" value="F:iron ion binding"/>
    <property type="evidence" value="ECO:0007669"/>
    <property type="project" value="TreeGrafter"/>
</dbReference>
<organism evidence="2 3">
    <name type="scientific">Xanthobacter dioxanivorans</name>
    <dbReference type="NCBI Taxonomy" id="2528964"/>
    <lineage>
        <taxon>Bacteria</taxon>
        <taxon>Pseudomonadati</taxon>
        <taxon>Pseudomonadota</taxon>
        <taxon>Alphaproteobacteria</taxon>
        <taxon>Hyphomicrobiales</taxon>
        <taxon>Xanthobacteraceae</taxon>
        <taxon>Xanthobacter</taxon>
    </lineage>
</organism>
<dbReference type="KEGG" id="xdi:EZH22_05540"/>
<sequence>MCLGLPMRVDEVDGTFALCTADGRAERVDLALVPDAVPGDHVLVFQGTARRRMDAQEARLVTEALAGIAAIMAGQADAGLVDRAFADLANREPTLPPHLAAAFAAGRKEA</sequence>
<dbReference type="EMBL" id="CP063362">
    <property type="protein sequence ID" value="QRG07839.1"/>
    <property type="molecule type" value="Genomic_DNA"/>
</dbReference>
<dbReference type="PRINTS" id="PR00445">
    <property type="entry name" value="HUPFHYPC"/>
</dbReference>
<dbReference type="InterPro" id="IPR019812">
    <property type="entry name" value="Hydgase_assmbl_chp_CS"/>
</dbReference>
<reference evidence="2 3" key="1">
    <citation type="submission" date="2020-10" db="EMBL/GenBank/DDBJ databases">
        <title>Degradation of 1,4-Dioxane by Xanthobacter sp. YN2, via a Novel Group-2 Soluble Di-Iron Monooxygenase.</title>
        <authorList>
            <person name="Ma F."/>
            <person name="Wang Y."/>
            <person name="Yang J."/>
            <person name="Guo H."/>
            <person name="Su D."/>
            <person name="Yu L."/>
        </authorList>
    </citation>
    <scope>NUCLEOTIDE SEQUENCE [LARGE SCALE GENOMIC DNA]</scope>
    <source>
        <strain evidence="2 3">YN2</strain>
    </source>
</reference>
<protein>
    <submittedName>
        <fullName evidence="2">HypC/HybG/HupF family hydrogenase formation chaperone</fullName>
    </submittedName>
</protein>
<dbReference type="Gene3D" id="2.30.30.140">
    <property type="match status" value="1"/>
</dbReference>
<accession>A0A974SK33</accession>
<dbReference type="GO" id="GO:0051604">
    <property type="term" value="P:protein maturation"/>
    <property type="evidence" value="ECO:0007669"/>
    <property type="project" value="TreeGrafter"/>
</dbReference>
<dbReference type="SUPFAM" id="SSF159127">
    <property type="entry name" value="HupF/HypC-like"/>
    <property type="match status" value="1"/>
</dbReference>